<name>A0ABR9RSN3_9ACTN</name>
<keyword evidence="1" id="KW-0863">Zinc-finger</keyword>
<sequence length="443" mass="47140">MARWTHDQVQAAAPDAASLTAARKLAHPGPWRETGCTDSLVWGQCQGSGKKPYQVSIDVLAPAYRCSCPSRKFPCKHGLALLMLWSDGVLDESGQVAEHAGEWAAGRAAKVAAQADREARADAPTAPVDEQARARRVAERLARMDAGVEDLRLWLEDLVRGGLASARRQGHGWWDGAAARLVDAQVPGLAERVRRLGDLAARPDWDETLLPEVGRLWTVTAAWLGRDALSPEEQAEVRVAVGWALPSAEVRDADSRPGPWTVLGAHRSDDGTLQSQRTWLRHGDGEVVQVLDFAGQGQSLAVPQLSGAVIDVEVARYPGLPPRRALFVDLPTSVGVAARADAAESASTIAALVAAAGESLAAAPWRTRVPALLGAVRPAPADADHRRWQLVDADGAAVPLVAGPELWSLVALTGGRPADVFGEWGGHQFLPLTVWSDDGAVPL</sequence>
<dbReference type="RefSeq" id="WP_193637918.1">
    <property type="nucleotide sequence ID" value="NZ_JADCSA010000006.1"/>
</dbReference>
<keyword evidence="1" id="KW-0479">Metal-binding</keyword>
<dbReference type="Proteomes" id="UP000756387">
    <property type="component" value="Unassembled WGS sequence"/>
</dbReference>
<protein>
    <submittedName>
        <fullName evidence="3">SWIM zinc finger family protein</fullName>
    </submittedName>
</protein>
<evidence type="ECO:0000259" key="2">
    <source>
        <dbReference type="PROSITE" id="PS50966"/>
    </source>
</evidence>
<dbReference type="PROSITE" id="PS50966">
    <property type="entry name" value="ZF_SWIM"/>
    <property type="match status" value="1"/>
</dbReference>
<organism evidence="3 4">
    <name type="scientific">Nocardioides malaquae</name>
    <dbReference type="NCBI Taxonomy" id="2773426"/>
    <lineage>
        <taxon>Bacteria</taxon>
        <taxon>Bacillati</taxon>
        <taxon>Actinomycetota</taxon>
        <taxon>Actinomycetes</taxon>
        <taxon>Propionibacteriales</taxon>
        <taxon>Nocardioidaceae</taxon>
        <taxon>Nocardioides</taxon>
    </lineage>
</organism>
<dbReference type="Pfam" id="PF04434">
    <property type="entry name" value="SWIM"/>
    <property type="match status" value="1"/>
</dbReference>
<accession>A0ABR9RSN3</accession>
<reference evidence="3 4" key="1">
    <citation type="submission" date="2020-10" db="EMBL/GenBank/DDBJ databases">
        <title>Nocardioides sp. isolated from sludge.</title>
        <authorList>
            <person name="Zhang X."/>
        </authorList>
    </citation>
    <scope>NUCLEOTIDE SEQUENCE [LARGE SCALE GENOMIC DNA]</scope>
    <source>
        <strain evidence="3 4">Y6</strain>
    </source>
</reference>
<dbReference type="EMBL" id="JADCSA010000006">
    <property type="protein sequence ID" value="MBE7324592.1"/>
    <property type="molecule type" value="Genomic_DNA"/>
</dbReference>
<evidence type="ECO:0000256" key="1">
    <source>
        <dbReference type="PROSITE-ProRule" id="PRU00325"/>
    </source>
</evidence>
<keyword evidence="4" id="KW-1185">Reference proteome</keyword>
<keyword evidence="1" id="KW-0862">Zinc</keyword>
<evidence type="ECO:0000313" key="3">
    <source>
        <dbReference type="EMBL" id="MBE7324592.1"/>
    </source>
</evidence>
<proteinExistence type="predicted"/>
<comment type="caution">
    <text evidence="3">The sequence shown here is derived from an EMBL/GenBank/DDBJ whole genome shotgun (WGS) entry which is preliminary data.</text>
</comment>
<evidence type="ECO:0000313" key="4">
    <source>
        <dbReference type="Proteomes" id="UP000756387"/>
    </source>
</evidence>
<feature type="domain" description="SWIM-type" evidence="2">
    <location>
        <begin position="53"/>
        <end position="86"/>
    </location>
</feature>
<dbReference type="InterPro" id="IPR007527">
    <property type="entry name" value="Znf_SWIM"/>
</dbReference>
<gene>
    <name evidence="3" type="ORF">IEQ44_08000</name>
</gene>